<dbReference type="EMBL" id="FXWK01000001">
    <property type="protein sequence ID" value="SMQ65858.1"/>
    <property type="molecule type" value="Genomic_DNA"/>
</dbReference>
<evidence type="ECO:0000313" key="1">
    <source>
        <dbReference type="EMBL" id="SMQ65858.1"/>
    </source>
</evidence>
<sequence length="90" mass="10082">MSRIYAAGAAMGWSADEVDRTSMWKFWSAWHGFVRANSPAQPGKLTEAQKDELWADIEAIDAPIGLLSTQTYSWDGRRFAVMGLVKFQAQ</sequence>
<name>A0A1Y6ESZ5_9HYPH</name>
<proteinExistence type="predicted"/>
<dbReference type="OrthoDB" id="8245380at2"/>
<dbReference type="Proteomes" id="UP000194474">
    <property type="component" value="Unassembled WGS sequence"/>
</dbReference>
<dbReference type="RefSeq" id="WP_086469668.1">
    <property type="nucleotide sequence ID" value="NZ_FXWK01000001.1"/>
</dbReference>
<evidence type="ECO:0000313" key="2">
    <source>
        <dbReference type="Proteomes" id="UP000194474"/>
    </source>
</evidence>
<dbReference type="AlphaFoldDB" id="A0A1Y6ESZ5"/>
<protein>
    <submittedName>
        <fullName evidence="1">Uncharacterized protein</fullName>
    </submittedName>
</protein>
<gene>
    <name evidence="1" type="ORF">SAMN06295905_1334</name>
</gene>
<keyword evidence="2" id="KW-1185">Reference proteome</keyword>
<organism evidence="1 2">
    <name type="scientific">Devosia lucknowensis</name>
    <dbReference type="NCBI Taxonomy" id="1096929"/>
    <lineage>
        <taxon>Bacteria</taxon>
        <taxon>Pseudomonadati</taxon>
        <taxon>Pseudomonadota</taxon>
        <taxon>Alphaproteobacteria</taxon>
        <taxon>Hyphomicrobiales</taxon>
        <taxon>Devosiaceae</taxon>
        <taxon>Devosia</taxon>
    </lineage>
</organism>
<reference evidence="2" key="1">
    <citation type="submission" date="2017-04" db="EMBL/GenBank/DDBJ databases">
        <authorList>
            <person name="Varghese N."/>
            <person name="Submissions S."/>
        </authorList>
    </citation>
    <scope>NUCLEOTIDE SEQUENCE [LARGE SCALE GENOMIC DNA]</scope>
</reference>
<accession>A0A1Y6ESZ5</accession>